<keyword evidence="2" id="KW-1185">Reference proteome</keyword>
<sequence>MDEPRYRSNYALVEFSEHLGDDPDALEIPWAEFVGDESTERAFAVPVDGAMDGYVTVQAFDVGTYGHEILINGEALSGFDIPPAAGWQCWMDVLTGATLRAGENTIRIRRDADSGDDFAVGTVRVNWREPAVDDR</sequence>
<evidence type="ECO:0000313" key="2">
    <source>
        <dbReference type="Proteomes" id="UP001596547"/>
    </source>
</evidence>
<dbReference type="Pfam" id="PF24108">
    <property type="entry name" value="DUF7383"/>
    <property type="match status" value="1"/>
</dbReference>
<protein>
    <submittedName>
        <fullName evidence="1">Uncharacterized protein</fullName>
    </submittedName>
</protein>
<accession>A0ABD6AAB0</accession>
<evidence type="ECO:0000313" key="1">
    <source>
        <dbReference type="EMBL" id="MFC7317256.1"/>
    </source>
</evidence>
<proteinExistence type="predicted"/>
<dbReference type="RefSeq" id="WP_276303493.1">
    <property type="nucleotide sequence ID" value="NZ_CP119992.1"/>
</dbReference>
<dbReference type="SUPFAM" id="SSF49785">
    <property type="entry name" value="Galactose-binding domain-like"/>
    <property type="match status" value="1"/>
</dbReference>
<comment type="caution">
    <text evidence="1">The sequence shown here is derived from an EMBL/GenBank/DDBJ whole genome shotgun (WGS) entry which is preliminary data.</text>
</comment>
<dbReference type="InterPro" id="IPR008979">
    <property type="entry name" value="Galactose-bd-like_sf"/>
</dbReference>
<organism evidence="1 2">
    <name type="scientific">Halomarina halobia</name>
    <dbReference type="NCBI Taxonomy" id="3033386"/>
    <lineage>
        <taxon>Archaea</taxon>
        <taxon>Methanobacteriati</taxon>
        <taxon>Methanobacteriota</taxon>
        <taxon>Stenosarchaea group</taxon>
        <taxon>Halobacteria</taxon>
        <taxon>Halobacteriales</taxon>
        <taxon>Natronomonadaceae</taxon>
        <taxon>Halomarina</taxon>
    </lineage>
</organism>
<name>A0ABD6AAB0_9EURY</name>
<dbReference type="EMBL" id="JBHTBF010000002">
    <property type="protein sequence ID" value="MFC7317256.1"/>
    <property type="molecule type" value="Genomic_DNA"/>
</dbReference>
<reference evidence="1 2" key="1">
    <citation type="journal article" date="2019" name="Int. J. Syst. Evol. Microbiol.">
        <title>The Global Catalogue of Microorganisms (GCM) 10K type strain sequencing project: providing services to taxonomists for standard genome sequencing and annotation.</title>
        <authorList>
            <consortium name="The Broad Institute Genomics Platform"/>
            <consortium name="The Broad Institute Genome Sequencing Center for Infectious Disease"/>
            <person name="Wu L."/>
            <person name="Ma J."/>
        </authorList>
    </citation>
    <scope>NUCLEOTIDE SEQUENCE [LARGE SCALE GENOMIC DNA]</scope>
    <source>
        <strain evidence="1 2">PSR21</strain>
    </source>
</reference>
<dbReference type="AlphaFoldDB" id="A0ABD6AAB0"/>
<gene>
    <name evidence="1" type="ORF">ACFQPE_10685</name>
</gene>
<dbReference type="Gene3D" id="2.60.120.260">
    <property type="entry name" value="Galactose-binding domain-like"/>
    <property type="match status" value="1"/>
</dbReference>
<dbReference type="InterPro" id="IPR055807">
    <property type="entry name" value="DUF7383"/>
</dbReference>
<dbReference type="Proteomes" id="UP001596547">
    <property type="component" value="Unassembled WGS sequence"/>
</dbReference>
<dbReference type="GeneID" id="79316086"/>